<dbReference type="InterPro" id="IPR015919">
    <property type="entry name" value="Cadherin-like_sf"/>
</dbReference>
<keyword evidence="5" id="KW-1133">Transmembrane helix</keyword>
<dbReference type="PANTHER" id="PTHR24028">
    <property type="entry name" value="CADHERIN-87A"/>
    <property type="match status" value="1"/>
</dbReference>
<keyword evidence="11" id="KW-1185">Reference proteome</keyword>
<keyword evidence="2" id="KW-0812">Transmembrane</keyword>
<evidence type="ECO:0000256" key="3">
    <source>
        <dbReference type="ARBA" id="ARBA00022737"/>
    </source>
</evidence>
<dbReference type="PANTHER" id="PTHR24028:SF328">
    <property type="entry name" value="CADHERIN-3"/>
    <property type="match status" value="1"/>
</dbReference>
<sequence length="110" mass="12451">MLEVGDVNDQPPLFQRDVYTASVAENREPGESVVTVSATDKDSEENAAVWYSLLPGPGYDFFSIDPHSGEMSTTSQLDRELHQHFTLRGYTHYTQQLITVKCGVCHFHFR</sequence>
<dbReference type="GO" id="GO:0005886">
    <property type="term" value="C:plasma membrane"/>
    <property type="evidence" value="ECO:0007669"/>
    <property type="project" value="TreeGrafter"/>
</dbReference>
<dbReference type="GeneTree" id="ENSGT00940000164636"/>
<evidence type="ECO:0000256" key="5">
    <source>
        <dbReference type="ARBA" id="ARBA00022989"/>
    </source>
</evidence>
<reference evidence="11" key="1">
    <citation type="submission" date="2018-06" db="EMBL/GenBank/DDBJ databases">
        <title>Genome assembly of Danube salmon.</title>
        <authorList>
            <person name="Macqueen D.J."/>
            <person name="Gundappa M.K."/>
        </authorList>
    </citation>
    <scope>NUCLEOTIDE SEQUENCE [LARGE SCALE GENOMIC DNA]</scope>
</reference>
<dbReference type="FunFam" id="2.60.40.60:FF:000020">
    <property type="entry name" value="Dachsous cadherin-related 1b"/>
    <property type="match status" value="1"/>
</dbReference>
<keyword evidence="6" id="KW-0472">Membrane</keyword>
<comment type="subcellular location">
    <subcellularLocation>
        <location evidence="1">Membrane</location>
        <topology evidence="1">Single-pass membrane protein</topology>
    </subcellularLocation>
</comment>
<dbReference type="STRING" id="62062.ENSHHUP00000008690"/>
<evidence type="ECO:0000256" key="2">
    <source>
        <dbReference type="ARBA" id="ARBA00022692"/>
    </source>
</evidence>
<evidence type="ECO:0000256" key="8">
    <source>
        <dbReference type="PROSITE-ProRule" id="PRU00043"/>
    </source>
</evidence>
<protein>
    <recommendedName>
        <fullName evidence="9">Cadherin domain-containing protein</fullName>
    </recommendedName>
</protein>
<dbReference type="PROSITE" id="PS50268">
    <property type="entry name" value="CADHERIN_2"/>
    <property type="match status" value="1"/>
</dbReference>
<dbReference type="Ensembl" id="ENSHHUT00000008949.1">
    <property type="protein sequence ID" value="ENSHHUP00000008690.1"/>
    <property type="gene ID" value="ENSHHUG00000005309.1"/>
</dbReference>
<evidence type="ECO:0000313" key="10">
    <source>
        <dbReference type="Ensembl" id="ENSHHUP00000008690.1"/>
    </source>
</evidence>
<keyword evidence="4 8" id="KW-0106">Calcium</keyword>
<evidence type="ECO:0000256" key="6">
    <source>
        <dbReference type="ARBA" id="ARBA00023136"/>
    </source>
</evidence>
<organism evidence="10 11">
    <name type="scientific">Hucho hucho</name>
    <name type="common">huchen</name>
    <dbReference type="NCBI Taxonomy" id="62062"/>
    <lineage>
        <taxon>Eukaryota</taxon>
        <taxon>Metazoa</taxon>
        <taxon>Chordata</taxon>
        <taxon>Craniata</taxon>
        <taxon>Vertebrata</taxon>
        <taxon>Euteleostomi</taxon>
        <taxon>Actinopterygii</taxon>
        <taxon>Neopterygii</taxon>
        <taxon>Teleostei</taxon>
        <taxon>Protacanthopterygii</taxon>
        <taxon>Salmoniformes</taxon>
        <taxon>Salmonidae</taxon>
        <taxon>Salmoninae</taxon>
        <taxon>Hucho</taxon>
    </lineage>
</organism>
<name>A0A4W5KDW5_9TELE</name>
<dbReference type="Proteomes" id="UP000314982">
    <property type="component" value="Unassembled WGS sequence"/>
</dbReference>
<dbReference type="GO" id="GO:0005509">
    <property type="term" value="F:calcium ion binding"/>
    <property type="evidence" value="ECO:0007669"/>
    <property type="project" value="UniProtKB-UniRule"/>
</dbReference>
<reference evidence="10" key="2">
    <citation type="submission" date="2025-08" db="UniProtKB">
        <authorList>
            <consortium name="Ensembl"/>
        </authorList>
    </citation>
    <scope>IDENTIFICATION</scope>
</reference>
<dbReference type="GO" id="GO:0007156">
    <property type="term" value="P:homophilic cell adhesion via plasma membrane adhesion molecules"/>
    <property type="evidence" value="ECO:0007669"/>
    <property type="project" value="InterPro"/>
</dbReference>
<dbReference type="AlphaFoldDB" id="A0A4W5KDW5"/>
<keyword evidence="3" id="KW-0677">Repeat</keyword>
<dbReference type="PRINTS" id="PR00205">
    <property type="entry name" value="CADHERIN"/>
</dbReference>
<reference evidence="10" key="3">
    <citation type="submission" date="2025-09" db="UniProtKB">
        <authorList>
            <consortium name="Ensembl"/>
        </authorList>
    </citation>
    <scope>IDENTIFICATION</scope>
</reference>
<feature type="domain" description="Cadherin" evidence="9">
    <location>
        <begin position="15"/>
        <end position="87"/>
    </location>
</feature>
<dbReference type="Pfam" id="PF00028">
    <property type="entry name" value="Cadherin"/>
    <property type="match status" value="1"/>
</dbReference>
<evidence type="ECO:0000313" key="11">
    <source>
        <dbReference type="Proteomes" id="UP000314982"/>
    </source>
</evidence>
<accession>A0A4W5KDW5</accession>
<evidence type="ECO:0000256" key="1">
    <source>
        <dbReference type="ARBA" id="ARBA00004167"/>
    </source>
</evidence>
<dbReference type="CDD" id="cd11304">
    <property type="entry name" value="Cadherin_repeat"/>
    <property type="match status" value="1"/>
</dbReference>
<keyword evidence="7" id="KW-0325">Glycoprotein</keyword>
<evidence type="ECO:0000256" key="7">
    <source>
        <dbReference type="ARBA" id="ARBA00023180"/>
    </source>
</evidence>
<dbReference type="InterPro" id="IPR002126">
    <property type="entry name" value="Cadherin-like_dom"/>
</dbReference>
<dbReference type="Gene3D" id="2.60.40.60">
    <property type="entry name" value="Cadherins"/>
    <property type="match status" value="1"/>
</dbReference>
<evidence type="ECO:0000256" key="4">
    <source>
        <dbReference type="ARBA" id="ARBA00022837"/>
    </source>
</evidence>
<dbReference type="InterPro" id="IPR050174">
    <property type="entry name" value="Protocadherin/Cadherin-CA"/>
</dbReference>
<evidence type="ECO:0000259" key="9">
    <source>
        <dbReference type="PROSITE" id="PS50268"/>
    </source>
</evidence>
<proteinExistence type="predicted"/>
<dbReference type="SUPFAM" id="SSF49313">
    <property type="entry name" value="Cadherin-like"/>
    <property type="match status" value="1"/>
</dbReference>